<name>A0A2H5Y8E8_9CHLR</name>
<comment type="caution">
    <text evidence="2">The sequence shown here is derived from an EMBL/GenBank/DDBJ whole genome shotgun (WGS) entry which is preliminary data.</text>
</comment>
<feature type="region of interest" description="Disordered" evidence="1">
    <location>
        <begin position="1"/>
        <end position="24"/>
    </location>
</feature>
<proteinExistence type="predicted"/>
<feature type="compositionally biased region" description="Basic residues" evidence="1">
    <location>
        <begin position="1"/>
        <end position="11"/>
    </location>
</feature>
<dbReference type="EMBL" id="BEHY01000058">
    <property type="protein sequence ID" value="GBD09681.1"/>
    <property type="molecule type" value="Genomic_DNA"/>
</dbReference>
<protein>
    <submittedName>
        <fullName evidence="2">Uncharacterized protein</fullName>
    </submittedName>
</protein>
<accession>A0A2H5Y8E8</accession>
<evidence type="ECO:0000313" key="2">
    <source>
        <dbReference type="EMBL" id="GBD09681.1"/>
    </source>
</evidence>
<dbReference type="AlphaFoldDB" id="A0A2H5Y8E8"/>
<reference evidence="3" key="1">
    <citation type="submission" date="2017-09" db="EMBL/GenBank/DDBJ databases">
        <title>Metaegenomics of thermophilic ammonia-oxidizing enrichment culture.</title>
        <authorList>
            <person name="Kato S."/>
            <person name="Suzuki K."/>
        </authorList>
    </citation>
    <scope>NUCLEOTIDE SEQUENCE [LARGE SCALE GENOMIC DNA]</scope>
</reference>
<gene>
    <name evidence="2" type="ORF">HRbin22_01939</name>
</gene>
<evidence type="ECO:0000313" key="3">
    <source>
        <dbReference type="Proteomes" id="UP000236642"/>
    </source>
</evidence>
<evidence type="ECO:0000256" key="1">
    <source>
        <dbReference type="SAM" id="MobiDB-lite"/>
    </source>
</evidence>
<dbReference type="Proteomes" id="UP000236642">
    <property type="component" value="Unassembled WGS sequence"/>
</dbReference>
<organism evidence="2 3">
    <name type="scientific">Candidatus Thermoflexus japonica</name>
    <dbReference type="NCBI Taxonomy" id="2035417"/>
    <lineage>
        <taxon>Bacteria</taxon>
        <taxon>Bacillati</taxon>
        <taxon>Chloroflexota</taxon>
        <taxon>Thermoflexia</taxon>
        <taxon>Thermoflexales</taxon>
        <taxon>Thermoflexaceae</taxon>
        <taxon>Thermoflexus</taxon>
    </lineage>
</organism>
<sequence>MQRGVRNHQRAARPDHGLGDPFRTKTRCFKENLPLPREGHPRTPALPVFAEQMDVYPIRAGVPHQMPAHCLEHLVEIQRGRDLRGHFLKGAELGDPLLRFLVKPGVVERQADVIRQRSKDRLILGDENVGMSRENRQEANDHILHTKRDDDHRADRIGPFRRKGQILFLPQRIPNPRHRILSDSPGKGARQRPDAALHKILGEPSRRGRDLQPGWIQADSENRRPIAHHLLDGHPDCGLKYLFRAQRGG</sequence>